<dbReference type="GO" id="GO:0009236">
    <property type="term" value="P:cobalamin biosynthetic process"/>
    <property type="evidence" value="ECO:0007669"/>
    <property type="project" value="UniProtKB-UniRule"/>
</dbReference>
<keyword evidence="7 9" id="KW-1133">Transmembrane helix</keyword>
<feature type="transmembrane region" description="Helical" evidence="9">
    <location>
        <begin position="83"/>
        <end position="103"/>
    </location>
</feature>
<feature type="transmembrane region" description="Helical" evidence="9">
    <location>
        <begin position="297"/>
        <end position="316"/>
    </location>
</feature>
<evidence type="ECO:0000256" key="8">
    <source>
        <dbReference type="ARBA" id="ARBA00023136"/>
    </source>
</evidence>
<keyword evidence="6 9" id="KW-0812">Transmembrane</keyword>
<comment type="similarity">
    <text evidence="3 9">Belongs to the CobD/CbiB family.</text>
</comment>
<comment type="pathway">
    <text evidence="2 9">Cofactor biosynthesis; adenosylcobalamin biosynthesis.</text>
</comment>
<dbReference type="Pfam" id="PF03186">
    <property type="entry name" value="CobD_Cbib"/>
    <property type="match status" value="1"/>
</dbReference>
<reference evidence="10" key="1">
    <citation type="submission" date="2024-07" db="EMBL/GenBank/DDBJ databases">
        <authorList>
            <person name="Li X.-J."/>
            <person name="Wang X."/>
        </authorList>
    </citation>
    <scope>NUCLEOTIDE SEQUENCE</scope>
    <source>
        <strain evidence="10">HSP-334</strain>
    </source>
</reference>
<evidence type="ECO:0000256" key="5">
    <source>
        <dbReference type="ARBA" id="ARBA00022573"/>
    </source>
</evidence>
<evidence type="ECO:0000256" key="7">
    <source>
        <dbReference type="ARBA" id="ARBA00022989"/>
    </source>
</evidence>
<evidence type="ECO:0000256" key="2">
    <source>
        <dbReference type="ARBA" id="ARBA00004953"/>
    </source>
</evidence>
<dbReference type="InterPro" id="IPR004485">
    <property type="entry name" value="Cobalamin_biosynth_CobD/CbiB"/>
</dbReference>
<dbReference type="HAMAP" id="MF_00024">
    <property type="entry name" value="CobD_CbiB"/>
    <property type="match status" value="1"/>
</dbReference>
<dbReference type="KEGG" id="lrug:AB8B22_03680"/>
<comment type="function">
    <text evidence="9">Converts cobyric acid to cobinamide by the addition of aminopropanol on the F carboxylic group.</text>
</comment>
<protein>
    <recommendedName>
        <fullName evidence="9">Cobalamin biosynthesis protein CobD</fullName>
    </recommendedName>
</protein>
<organism evidence="10">
    <name type="scientific">Leptotrichia rugosa</name>
    <dbReference type="NCBI Taxonomy" id="3239302"/>
    <lineage>
        <taxon>Bacteria</taxon>
        <taxon>Fusobacteriati</taxon>
        <taxon>Fusobacteriota</taxon>
        <taxon>Fusobacteriia</taxon>
        <taxon>Fusobacteriales</taxon>
        <taxon>Leptotrichiaceae</taxon>
        <taxon>Leptotrichia</taxon>
    </lineage>
</organism>
<dbReference type="EMBL" id="CP165644">
    <property type="protein sequence ID" value="XDU67525.1"/>
    <property type="molecule type" value="Genomic_DNA"/>
</dbReference>
<dbReference type="PANTHER" id="PTHR34308:SF1">
    <property type="entry name" value="COBALAMIN BIOSYNTHESIS PROTEIN CBIB"/>
    <property type="match status" value="1"/>
</dbReference>
<gene>
    <name evidence="10" type="primary">cbiB</name>
    <name evidence="9" type="synonym">cobD</name>
    <name evidence="10" type="ORF">AB8B22_03680</name>
</gene>
<dbReference type="RefSeq" id="WP_369711703.1">
    <property type="nucleotide sequence ID" value="NZ_CP165644.1"/>
</dbReference>
<evidence type="ECO:0000256" key="6">
    <source>
        <dbReference type="ARBA" id="ARBA00022692"/>
    </source>
</evidence>
<dbReference type="NCBIfam" id="TIGR00380">
    <property type="entry name" value="cobal_cbiB"/>
    <property type="match status" value="1"/>
</dbReference>
<evidence type="ECO:0000313" key="10">
    <source>
        <dbReference type="EMBL" id="XDU67525.1"/>
    </source>
</evidence>
<keyword evidence="4 9" id="KW-1003">Cell membrane</keyword>
<keyword evidence="8 9" id="KW-0472">Membrane</keyword>
<feature type="transmembrane region" description="Helical" evidence="9">
    <location>
        <begin position="156"/>
        <end position="175"/>
    </location>
</feature>
<evidence type="ECO:0000256" key="3">
    <source>
        <dbReference type="ARBA" id="ARBA00006263"/>
    </source>
</evidence>
<feature type="transmembrane region" description="Helical" evidence="9">
    <location>
        <begin position="209"/>
        <end position="229"/>
    </location>
</feature>
<evidence type="ECO:0000256" key="9">
    <source>
        <dbReference type="HAMAP-Rule" id="MF_00024"/>
    </source>
</evidence>
<dbReference type="GO" id="GO:0048472">
    <property type="term" value="F:threonine-phosphate decarboxylase activity"/>
    <property type="evidence" value="ECO:0007669"/>
    <property type="project" value="InterPro"/>
</dbReference>
<keyword evidence="5 9" id="KW-0169">Cobalamin biosynthesis</keyword>
<sequence>MNLVIKILIAFILDLIFGDPKNILHPVQIIGKLITFLENKFYKLGKNNRDRAMLFGAILSIIVVISTFFAMFIISLLSKNYKTIFTIIEIYLMYTVFSVKSLGNCGKKIYKILKLGNLEKAKKELSNFVSRDTQNMDKITVIRSTMETISENMTDGIIAPMFFMFLGGLPLAMSYKAVNTLDSMIGYKNKKYEYFGKFAAILDDFANFIPARISGVCITIASFFLRYNYRRAWNTFKRDRKKHASPNSAHSESAVAGALGVQFGGVASYFGKVVQKPTIGKKLKEFRAEDIKRNIRLMYATSFVTLIIFSFIYLTIKGIFNGLFAKIGYLILKSFVEMFI</sequence>
<dbReference type="GO" id="GO:0015420">
    <property type="term" value="F:ABC-type vitamin B12 transporter activity"/>
    <property type="evidence" value="ECO:0007669"/>
    <property type="project" value="UniProtKB-UniRule"/>
</dbReference>
<comment type="subcellular location">
    <subcellularLocation>
        <location evidence="1 9">Cell membrane</location>
        <topology evidence="1 9">Multi-pass membrane protein</topology>
    </subcellularLocation>
</comment>
<dbReference type="AlphaFoldDB" id="A0AB39VIJ0"/>
<feature type="transmembrane region" description="Helical" evidence="9">
    <location>
        <begin position="52"/>
        <end position="77"/>
    </location>
</feature>
<dbReference type="PANTHER" id="PTHR34308">
    <property type="entry name" value="COBALAMIN BIOSYNTHESIS PROTEIN CBIB"/>
    <property type="match status" value="1"/>
</dbReference>
<accession>A0AB39VIJ0</accession>
<dbReference type="GO" id="GO:0005886">
    <property type="term" value="C:plasma membrane"/>
    <property type="evidence" value="ECO:0007669"/>
    <property type="project" value="UniProtKB-SubCell"/>
</dbReference>
<name>A0AB39VIJ0_9FUSO</name>
<evidence type="ECO:0000256" key="1">
    <source>
        <dbReference type="ARBA" id="ARBA00004651"/>
    </source>
</evidence>
<proteinExistence type="inferred from homology"/>
<evidence type="ECO:0000256" key="4">
    <source>
        <dbReference type="ARBA" id="ARBA00022475"/>
    </source>
</evidence>